<sequence>MSTTDHLSAPLPQPTAETVDFPLVHRTGYLLHKAGLLLMHEADRALESRGMRMRYFYVLAALEGQISLSQQDLSRLLNLDPTTMVALIDEMEEAGHVLSLIHIS</sequence>
<gene>
    <name evidence="2" type="ORF">ADK38_02510</name>
</gene>
<dbReference type="EMBL" id="LGUT01000196">
    <property type="protein sequence ID" value="KOG91557.1"/>
    <property type="molecule type" value="Genomic_DNA"/>
</dbReference>
<feature type="non-terminal residue" evidence="2">
    <location>
        <position position="104"/>
    </location>
</feature>
<evidence type="ECO:0000313" key="2">
    <source>
        <dbReference type="EMBL" id="KOG91557.1"/>
    </source>
</evidence>
<feature type="domain" description="HTH marR-type" evidence="1">
    <location>
        <begin position="50"/>
        <end position="97"/>
    </location>
</feature>
<dbReference type="SUPFAM" id="SSF46785">
    <property type="entry name" value="Winged helix' DNA-binding domain"/>
    <property type="match status" value="1"/>
</dbReference>
<evidence type="ECO:0000259" key="1">
    <source>
        <dbReference type="Pfam" id="PF12802"/>
    </source>
</evidence>
<accession>A0ABR5JDX0</accession>
<protein>
    <recommendedName>
        <fullName evidence="1">HTH marR-type domain-containing protein</fullName>
    </recommendedName>
</protein>
<evidence type="ECO:0000313" key="3">
    <source>
        <dbReference type="Proteomes" id="UP000037020"/>
    </source>
</evidence>
<dbReference type="Gene3D" id="1.10.10.10">
    <property type="entry name" value="Winged helix-like DNA-binding domain superfamily/Winged helix DNA-binding domain"/>
    <property type="match status" value="1"/>
</dbReference>
<dbReference type="Pfam" id="PF12802">
    <property type="entry name" value="MarR_2"/>
    <property type="match status" value="1"/>
</dbReference>
<name>A0ABR5JDX0_9ACTN</name>
<comment type="caution">
    <text evidence="2">The sequence shown here is derived from an EMBL/GenBank/DDBJ whole genome shotgun (WGS) entry which is preliminary data.</text>
</comment>
<reference evidence="2 3" key="1">
    <citation type="submission" date="2015-07" db="EMBL/GenBank/DDBJ databases">
        <authorList>
            <person name="Ju K.-S."/>
            <person name="Doroghazi J.R."/>
            <person name="Metcalf W.W."/>
        </authorList>
    </citation>
    <scope>NUCLEOTIDE SEQUENCE [LARGE SCALE GENOMIC DNA]</scope>
    <source>
        <strain evidence="2 3">NRRL B-3589</strain>
    </source>
</reference>
<proteinExistence type="predicted"/>
<dbReference type="InterPro" id="IPR036390">
    <property type="entry name" value="WH_DNA-bd_sf"/>
</dbReference>
<dbReference type="Proteomes" id="UP000037020">
    <property type="component" value="Unassembled WGS sequence"/>
</dbReference>
<organism evidence="2 3">
    <name type="scientific">Streptomyces varsoviensis</name>
    <dbReference type="NCBI Taxonomy" id="67373"/>
    <lineage>
        <taxon>Bacteria</taxon>
        <taxon>Bacillati</taxon>
        <taxon>Actinomycetota</taxon>
        <taxon>Actinomycetes</taxon>
        <taxon>Kitasatosporales</taxon>
        <taxon>Streptomycetaceae</taxon>
        <taxon>Streptomyces</taxon>
    </lineage>
</organism>
<keyword evidence="3" id="KW-1185">Reference proteome</keyword>
<dbReference type="InterPro" id="IPR000835">
    <property type="entry name" value="HTH_MarR-typ"/>
</dbReference>
<dbReference type="InterPro" id="IPR036388">
    <property type="entry name" value="WH-like_DNA-bd_sf"/>
</dbReference>